<feature type="domain" description="Amidohydrolase-related" evidence="6">
    <location>
        <begin position="44"/>
        <end position="274"/>
    </location>
</feature>
<dbReference type="InterPro" id="IPR006680">
    <property type="entry name" value="Amidohydro-rel"/>
</dbReference>
<accession>A0ABT3JWL1</accession>
<proteinExistence type="predicted"/>
<dbReference type="RefSeq" id="WP_265127825.1">
    <property type="nucleotide sequence ID" value="NZ_JAPCHY010000008.1"/>
</dbReference>
<sequence>MTLRLLALLMLCLPHLGQAEPVFDVHVHIRGGEQEVRKYLEQAEAAKLELAGFGAIFMAERGKPAHTREKNDELLALARQHPGLLPVGSVHPYDGQAAADELARVAGLGMKVVKLHPHTQQFDAADPRVLEVCRQAGQLGLAVLFDNANILPGDSEKLFNLALQAHGTQFVFTHLGGMNFRFWNILPLARTAEGLLGNNINFDISAVMVLMAGSPIEEEFVWTLRNVGIDHILLGSDFPQFTLPQAVAALEKLDLSDEEKARIRYGNARRLFGL</sequence>
<dbReference type="Gene3D" id="3.20.20.140">
    <property type="entry name" value="Metal-dependent hydrolases"/>
    <property type="match status" value="1"/>
</dbReference>
<gene>
    <name evidence="7" type="ORF">OK345_09995</name>
</gene>
<dbReference type="InterPro" id="IPR032465">
    <property type="entry name" value="ACMSD"/>
</dbReference>
<dbReference type="Pfam" id="PF04909">
    <property type="entry name" value="Amidohydro_2"/>
    <property type="match status" value="1"/>
</dbReference>
<evidence type="ECO:0000259" key="6">
    <source>
        <dbReference type="Pfam" id="PF04909"/>
    </source>
</evidence>
<evidence type="ECO:0000256" key="3">
    <source>
        <dbReference type="ARBA" id="ARBA00022801"/>
    </source>
</evidence>
<protein>
    <submittedName>
        <fullName evidence="7">Amidohydrolase family protein</fullName>
    </submittedName>
</protein>
<comment type="caution">
    <text evidence="7">The sequence shown here is derived from an EMBL/GenBank/DDBJ whole genome shotgun (WGS) entry which is preliminary data.</text>
</comment>
<evidence type="ECO:0000256" key="4">
    <source>
        <dbReference type="ARBA" id="ARBA00023239"/>
    </source>
</evidence>
<feature type="signal peptide" evidence="5">
    <location>
        <begin position="1"/>
        <end position="19"/>
    </location>
</feature>
<dbReference type="Proteomes" id="UP001209922">
    <property type="component" value="Unassembled WGS sequence"/>
</dbReference>
<keyword evidence="3" id="KW-0378">Hydrolase</keyword>
<dbReference type="InterPro" id="IPR002195">
    <property type="entry name" value="Dihydroorotase_CS"/>
</dbReference>
<dbReference type="PROSITE" id="PS00482">
    <property type="entry name" value="DIHYDROOROTASE_1"/>
    <property type="match status" value="1"/>
</dbReference>
<keyword evidence="4" id="KW-0456">Lyase</keyword>
<evidence type="ECO:0000313" key="7">
    <source>
        <dbReference type="EMBL" id="MCW4472836.1"/>
    </source>
</evidence>
<evidence type="ECO:0000313" key="8">
    <source>
        <dbReference type="Proteomes" id="UP001209922"/>
    </source>
</evidence>
<dbReference type="EMBL" id="JAPCHY010000008">
    <property type="protein sequence ID" value="MCW4472836.1"/>
    <property type="molecule type" value="Genomic_DNA"/>
</dbReference>
<evidence type="ECO:0000256" key="2">
    <source>
        <dbReference type="ARBA" id="ARBA00022723"/>
    </source>
</evidence>
<dbReference type="InterPro" id="IPR032466">
    <property type="entry name" value="Metal_Hydrolase"/>
</dbReference>
<comment type="function">
    <text evidence="1">Catalyzes the reversible cyclization of carbamoyl aspartate to dihydroorotate.</text>
</comment>
<reference evidence="7 8" key="1">
    <citation type="submission" date="2022-10" db="EMBL/GenBank/DDBJ databases">
        <title>Xanthomonas sp. H13-6.</title>
        <authorList>
            <person name="Liu X."/>
            <person name="Deng Z."/>
            <person name="Jiang Y."/>
            <person name="Yu T."/>
            <person name="Ai J."/>
        </authorList>
    </citation>
    <scope>NUCLEOTIDE SEQUENCE [LARGE SCALE GENOMIC DNA]</scope>
    <source>
        <strain evidence="7 8">H13-6</strain>
    </source>
</reference>
<keyword evidence="8" id="KW-1185">Reference proteome</keyword>
<dbReference type="PANTHER" id="PTHR21240">
    <property type="entry name" value="2-AMINO-3-CARBOXYLMUCONATE-6-SEMIALDEHYDE DECARBOXYLASE"/>
    <property type="match status" value="1"/>
</dbReference>
<organism evidence="7 8">
    <name type="scientific">Xanthomonas chitinilytica</name>
    <dbReference type="NCBI Taxonomy" id="2989819"/>
    <lineage>
        <taxon>Bacteria</taxon>
        <taxon>Pseudomonadati</taxon>
        <taxon>Pseudomonadota</taxon>
        <taxon>Gammaproteobacteria</taxon>
        <taxon>Lysobacterales</taxon>
        <taxon>Lysobacteraceae</taxon>
        <taxon>Xanthomonas</taxon>
    </lineage>
</organism>
<evidence type="ECO:0000256" key="1">
    <source>
        <dbReference type="ARBA" id="ARBA00002368"/>
    </source>
</evidence>
<evidence type="ECO:0000256" key="5">
    <source>
        <dbReference type="SAM" id="SignalP"/>
    </source>
</evidence>
<name>A0ABT3JWL1_9XANT</name>
<keyword evidence="5" id="KW-0732">Signal</keyword>
<feature type="chain" id="PRO_5046429061" evidence="5">
    <location>
        <begin position="20"/>
        <end position="274"/>
    </location>
</feature>
<dbReference type="SUPFAM" id="SSF51556">
    <property type="entry name" value="Metallo-dependent hydrolases"/>
    <property type="match status" value="1"/>
</dbReference>
<keyword evidence="2" id="KW-0479">Metal-binding</keyword>
<dbReference type="PANTHER" id="PTHR21240:SF28">
    <property type="entry name" value="ISO-OROTATE DECARBOXYLASE (EUROFUNG)"/>
    <property type="match status" value="1"/>
</dbReference>